<keyword evidence="4" id="KW-1185">Reference proteome</keyword>
<accession>A0ABQ4E973</accession>
<dbReference type="InterPro" id="IPR025326">
    <property type="entry name" value="DUF4232"/>
</dbReference>
<evidence type="ECO:0000256" key="1">
    <source>
        <dbReference type="SAM" id="MobiDB-lite"/>
    </source>
</evidence>
<feature type="region of interest" description="Disordered" evidence="1">
    <location>
        <begin position="193"/>
        <end position="215"/>
    </location>
</feature>
<reference evidence="3 4" key="1">
    <citation type="submission" date="2021-01" db="EMBL/GenBank/DDBJ databases">
        <title>Whole genome shotgun sequence of Plantactinospora endophytica NBRC 110450.</title>
        <authorList>
            <person name="Komaki H."/>
            <person name="Tamura T."/>
        </authorList>
    </citation>
    <scope>NUCLEOTIDE SEQUENCE [LARGE SCALE GENOMIC DNA]</scope>
    <source>
        <strain evidence="3 4">NBRC 110450</strain>
    </source>
</reference>
<dbReference type="Proteomes" id="UP000646749">
    <property type="component" value="Unassembled WGS sequence"/>
</dbReference>
<gene>
    <name evidence="3" type="ORF">Pen02_62030</name>
</gene>
<evidence type="ECO:0000313" key="4">
    <source>
        <dbReference type="Proteomes" id="UP000646749"/>
    </source>
</evidence>
<feature type="domain" description="DUF4232" evidence="2">
    <location>
        <begin position="56"/>
        <end position="187"/>
    </location>
</feature>
<comment type="caution">
    <text evidence="3">The sequence shown here is derived from an EMBL/GenBank/DDBJ whole genome shotgun (WGS) entry which is preliminary data.</text>
</comment>
<organism evidence="3 4">
    <name type="scientific">Plantactinospora endophytica</name>
    <dbReference type="NCBI Taxonomy" id="673535"/>
    <lineage>
        <taxon>Bacteria</taxon>
        <taxon>Bacillati</taxon>
        <taxon>Actinomycetota</taxon>
        <taxon>Actinomycetes</taxon>
        <taxon>Micromonosporales</taxon>
        <taxon>Micromonosporaceae</taxon>
        <taxon>Plantactinospora</taxon>
    </lineage>
</organism>
<dbReference type="Pfam" id="PF14016">
    <property type="entry name" value="DUF4232"/>
    <property type="match status" value="1"/>
</dbReference>
<dbReference type="RefSeq" id="WP_203869663.1">
    <property type="nucleotide sequence ID" value="NZ_BONW01000035.1"/>
</dbReference>
<sequence>MPGTPSSRLGRARPLGTLLGAVALLAACGTPVRPVPEPTHTADPAPTVGCPDGFLITAGEVEPALGLRALGIELRNCGTVPYRMDGYPVVRVLDQQRQALDVTVGNGSAPVSAPDGYDVPPRPVILQPGEVARARVLWRNTVTESTEPATDASYLEIAPTPGAPVHLVAPRGGIDLGNTGRLAVNVWRPVQAHGSVPPSNPAGTGPPDVAVPEAG</sequence>
<evidence type="ECO:0000259" key="2">
    <source>
        <dbReference type="Pfam" id="PF14016"/>
    </source>
</evidence>
<dbReference type="EMBL" id="BONW01000035">
    <property type="protein sequence ID" value="GIG91267.1"/>
    <property type="molecule type" value="Genomic_DNA"/>
</dbReference>
<evidence type="ECO:0000313" key="3">
    <source>
        <dbReference type="EMBL" id="GIG91267.1"/>
    </source>
</evidence>
<proteinExistence type="predicted"/>
<protein>
    <recommendedName>
        <fullName evidence="2">DUF4232 domain-containing protein</fullName>
    </recommendedName>
</protein>
<name>A0ABQ4E973_9ACTN</name>